<feature type="transmembrane region" description="Helical" evidence="9">
    <location>
        <begin position="372"/>
        <end position="393"/>
    </location>
</feature>
<dbReference type="PANTHER" id="PTHR31077:SF1">
    <property type="entry name" value="U4_U6.U5 SMALL NUCLEAR RIBONUCLEOPROTEIN 27 KDA PROTEIN"/>
    <property type="match status" value="1"/>
</dbReference>
<feature type="region of interest" description="Disordered" evidence="8">
    <location>
        <begin position="107"/>
        <end position="136"/>
    </location>
</feature>
<feature type="domain" description="U4/U6.U5 small nuclear ribonucleoprotein 27kDa protein" evidence="10">
    <location>
        <begin position="145"/>
        <end position="195"/>
    </location>
</feature>
<dbReference type="PANTHER" id="PTHR31077">
    <property type="entry name" value="U4/U6.U5 SMALL NUCLEAR RIBONUCLEOPROTEIN 27 KDA PROTEIN"/>
    <property type="match status" value="1"/>
</dbReference>
<comment type="subcellular location">
    <subcellularLocation>
        <location evidence="2">Nucleus</location>
    </subcellularLocation>
</comment>
<evidence type="ECO:0000256" key="6">
    <source>
        <dbReference type="ARBA" id="ARBA00023187"/>
    </source>
</evidence>
<dbReference type="Pfam" id="PF08648">
    <property type="entry name" value="SNRNP27"/>
    <property type="match status" value="1"/>
</dbReference>
<gene>
    <name evidence="11" type="ORF">CTheo_96</name>
</gene>
<feature type="transmembrane region" description="Helical" evidence="9">
    <location>
        <begin position="500"/>
        <end position="522"/>
    </location>
</feature>
<feature type="compositionally biased region" description="Polar residues" evidence="8">
    <location>
        <begin position="535"/>
        <end position="546"/>
    </location>
</feature>
<evidence type="ECO:0000259" key="10">
    <source>
        <dbReference type="Pfam" id="PF08648"/>
    </source>
</evidence>
<evidence type="ECO:0000256" key="2">
    <source>
        <dbReference type="ARBA" id="ARBA00004123"/>
    </source>
</evidence>
<evidence type="ECO:0000256" key="7">
    <source>
        <dbReference type="ARBA" id="ARBA00023242"/>
    </source>
</evidence>
<dbReference type="GO" id="GO:0071011">
    <property type="term" value="C:precatalytic spliceosome"/>
    <property type="evidence" value="ECO:0007669"/>
    <property type="project" value="TreeGrafter"/>
</dbReference>
<comment type="caution">
    <text evidence="11">The sequence shown here is derived from an EMBL/GenBank/DDBJ whole genome shotgun (WGS) entry which is preliminary data.</text>
</comment>
<keyword evidence="9" id="KW-1133">Transmembrane helix</keyword>
<dbReference type="Gene3D" id="3.40.50.11350">
    <property type="match status" value="1"/>
</dbReference>
<dbReference type="GO" id="GO:0006397">
    <property type="term" value="P:mRNA processing"/>
    <property type="evidence" value="ECO:0007669"/>
    <property type="project" value="UniProtKB-KW"/>
</dbReference>
<dbReference type="InterPro" id="IPR013957">
    <property type="entry name" value="SNRNP27"/>
</dbReference>
<evidence type="ECO:0000256" key="5">
    <source>
        <dbReference type="ARBA" id="ARBA00022664"/>
    </source>
</evidence>
<feature type="compositionally biased region" description="Polar residues" evidence="8">
    <location>
        <begin position="110"/>
        <end position="123"/>
    </location>
</feature>
<dbReference type="Proteomes" id="UP000383932">
    <property type="component" value="Unassembled WGS sequence"/>
</dbReference>
<keyword evidence="5" id="KW-0507">mRNA processing</keyword>
<comment type="function">
    <text evidence="1">May play a role in mRNA splicing.</text>
</comment>
<keyword evidence="7" id="KW-0539">Nucleus</keyword>
<dbReference type="EMBL" id="SSOP01000001">
    <property type="protein sequence ID" value="KAB5596459.1"/>
    <property type="molecule type" value="Genomic_DNA"/>
</dbReference>
<keyword evidence="9" id="KW-0472">Membrane</keyword>
<dbReference type="AlphaFoldDB" id="A0A5N5QXZ5"/>
<proteinExistence type="inferred from homology"/>
<evidence type="ECO:0000313" key="12">
    <source>
        <dbReference type="Proteomes" id="UP000383932"/>
    </source>
</evidence>
<comment type="similarity">
    <text evidence="3">Belongs to the SNUT3 family.</text>
</comment>
<evidence type="ECO:0000256" key="8">
    <source>
        <dbReference type="SAM" id="MobiDB-lite"/>
    </source>
</evidence>
<reference evidence="11" key="1">
    <citation type="journal article" date="2019" name="Fungal Biol. Biotechnol.">
        <title>Draft genome sequence of fastidious pathogen Ceratobasidium theobromae, which causes vascular-streak dieback in Theobroma cacao.</title>
        <authorList>
            <person name="Ali S.S."/>
            <person name="Asman A."/>
            <person name="Shao J."/>
            <person name="Firmansyah A.P."/>
            <person name="Susilo A.W."/>
            <person name="Rosmana A."/>
            <person name="McMahon P."/>
            <person name="Junaid M."/>
            <person name="Guest D."/>
            <person name="Kheng T.Y."/>
            <person name="Meinhardt L.W."/>
            <person name="Bailey B.A."/>
        </authorList>
    </citation>
    <scope>NUCLEOTIDE SEQUENCE [LARGE SCALE GENOMIC DNA]</scope>
    <source>
        <strain evidence="11">CT2</strain>
    </source>
</reference>
<feature type="compositionally biased region" description="Polar residues" evidence="8">
    <location>
        <begin position="418"/>
        <end position="431"/>
    </location>
</feature>
<dbReference type="GO" id="GO:0008380">
    <property type="term" value="P:RNA splicing"/>
    <property type="evidence" value="ECO:0007669"/>
    <property type="project" value="UniProtKB-KW"/>
</dbReference>
<accession>A0A5N5QXZ5</accession>
<keyword evidence="12" id="KW-1185">Reference proteome</keyword>
<sequence length="1000" mass="110595">MAVVMREIGGGETVTTMAAVSAGEVVREAQGAQDAATEIGEMMILEGTIDHEIAMTIGEGPGEMIEIGMPMMTNVAHLAGKMAGPRRTTKMKSPARENLTRMIHPWPSLELSSTPSNAVSSEANAAPPDSKADGEIEEGEDMEEDELQMMAAMGFGGFDSTKGKSVLGNQQGAADVKKQRTWRQYMNRRGGFNRAAFFTPTPFFNRTTIHSRHQAVVRLRSDWRKHWHAFRCSHPDSMGARCLPNSPRPKLHPGHKLFEGSRANHTQLIRAITGHGRHASYLFKCRKVDSPACPCGAPLQDAPHIFVDCPRHAHARWRLRRYSRSIKFSCLFSSVEGLQAVSGFLADGGDVRVIPRPNLSLSLSLSLSRRRALVWVLMVITWVELFVVGVTLVRRIGGRSSSRGGEADSNLVPRTPRSRSGNLTFAQNASTDMEHDDPLENLDKSYEMTYQSQTAPLLSSSASANFGDDVHLRAQRLMDAEPRNRPPAIRRALYRAINHLPLILGVVVSAVLCLLIFVSINWPDALQAMLQTSEPDALGDSSTPSDVSPGGNAPVTNNTAETEMGHNHTGHVLAIDYSAYTSFPLTPKQYLHECQKQQSNHFHGGYWDKPPGKILCYPYRSVELMFSSIEGGVADVPHAETKGNICSSTITFMFDGNRGLMADLALIAQLAGLAREQGKTFLIDDRLWTRGNWTTHFRDIRETQPGPEPGCLPPSPEELVACPRLAKHWVGSWPSYRSYIQPLLITVLQIVTPLTAKFHFGHAFSEAFEDPDKNAGLVRQARSELRRRIQEKTNSTSVAKYMGAHIRRGDRTAMSWEFIKPGSSGYVPIQNYVDAVRKTWDELGPPGPAHVYVASDDPVSLDEFTKLSSDHVYSLRHWGVDGGRVDRALVTDAAEELAELASPSAYVQSEWLNRTEEQRIQLTRGVVVEMALVSELWDDDTNEGDDLELVATACTLTSNVCKMAALGLGWSRSLGSDVKSWVELDNRNNIEPEWEAFEMI</sequence>
<organism evidence="11 12">
    <name type="scientific">Ceratobasidium theobromae</name>
    <dbReference type="NCBI Taxonomy" id="1582974"/>
    <lineage>
        <taxon>Eukaryota</taxon>
        <taxon>Fungi</taxon>
        <taxon>Dikarya</taxon>
        <taxon>Basidiomycota</taxon>
        <taxon>Agaricomycotina</taxon>
        <taxon>Agaricomycetes</taxon>
        <taxon>Cantharellales</taxon>
        <taxon>Ceratobasidiaceae</taxon>
        <taxon>Ceratobasidium</taxon>
    </lineage>
</organism>
<feature type="region of interest" description="Disordered" evidence="8">
    <location>
        <begin position="399"/>
        <end position="438"/>
    </location>
</feature>
<evidence type="ECO:0000313" key="11">
    <source>
        <dbReference type="EMBL" id="KAB5596459.1"/>
    </source>
</evidence>
<comment type="subunit">
    <text evidence="4">Part of a tri-snRNP complex.</text>
</comment>
<feature type="region of interest" description="Disordered" evidence="8">
    <location>
        <begin position="535"/>
        <end position="563"/>
    </location>
</feature>
<keyword evidence="9 11" id="KW-0812">Transmembrane</keyword>
<protein>
    <submittedName>
        <fullName evidence="11">Transmembrane protein</fullName>
    </submittedName>
</protein>
<name>A0A5N5QXZ5_9AGAM</name>
<reference evidence="11" key="2">
    <citation type="submission" date="2019-04" db="EMBL/GenBank/DDBJ databases">
        <authorList>
            <person name="Ali S."/>
            <person name="Shao J."/>
            <person name="Asman A."/>
            <person name="Bailey B."/>
        </authorList>
    </citation>
    <scope>NUCLEOTIDE SEQUENCE</scope>
    <source>
        <strain evidence="11">CT2</strain>
    </source>
</reference>
<evidence type="ECO:0000256" key="4">
    <source>
        <dbReference type="ARBA" id="ARBA00011825"/>
    </source>
</evidence>
<keyword evidence="6" id="KW-0508">mRNA splicing</keyword>
<evidence type="ECO:0000256" key="9">
    <source>
        <dbReference type="SAM" id="Phobius"/>
    </source>
</evidence>
<evidence type="ECO:0000256" key="3">
    <source>
        <dbReference type="ARBA" id="ARBA00008218"/>
    </source>
</evidence>
<evidence type="ECO:0000256" key="1">
    <source>
        <dbReference type="ARBA" id="ARBA00003632"/>
    </source>
</evidence>
<dbReference type="OrthoDB" id="2392789at2759"/>